<organism evidence="4 5">
    <name type="scientific">Fadolivirus FV1/VV64</name>
    <dbReference type="NCBI Taxonomy" id="3070911"/>
    <lineage>
        <taxon>Viruses</taxon>
        <taxon>Varidnaviria</taxon>
        <taxon>Bamfordvirae</taxon>
        <taxon>Nucleocytoviricota</taxon>
        <taxon>Megaviricetes</taxon>
        <taxon>Imitervirales</taxon>
        <taxon>Mimiviridae</taxon>
        <taxon>Klosneuvirinae</taxon>
        <taxon>Fadolivirus</taxon>
        <taxon>Fadolivirus algeromassiliense</taxon>
    </lineage>
</organism>
<dbReference type="PANTHER" id="PTHR23091">
    <property type="entry name" value="N-TERMINAL ACETYLTRANSFERASE"/>
    <property type="match status" value="1"/>
</dbReference>
<dbReference type="PANTHER" id="PTHR23091:SF4">
    <property type="entry name" value="N-TERMINAL AMINO-ACID N(ALPHA)-ACETYLTRANSFERASE NATA"/>
    <property type="match status" value="1"/>
</dbReference>
<evidence type="ECO:0000256" key="2">
    <source>
        <dbReference type="ARBA" id="ARBA00023315"/>
    </source>
</evidence>
<dbReference type="EMBL" id="MT418680">
    <property type="protein sequence ID" value="QKF94734.1"/>
    <property type="molecule type" value="Genomic_DNA"/>
</dbReference>
<dbReference type="Gene3D" id="3.40.630.30">
    <property type="match status" value="1"/>
</dbReference>
<evidence type="ECO:0000313" key="4">
    <source>
        <dbReference type="EMBL" id="QKF94734.1"/>
    </source>
</evidence>
<dbReference type="CDD" id="cd04301">
    <property type="entry name" value="NAT_SF"/>
    <property type="match status" value="1"/>
</dbReference>
<dbReference type="InterPro" id="IPR016181">
    <property type="entry name" value="Acyl_CoA_acyltransferase"/>
</dbReference>
<proteinExistence type="predicted"/>
<keyword evidence="1" id="KW-0808">Transferase</keyword>
<dbReference type="Proteomes" id="UP001162001">
    <property type="component" value="Segment"/>
</dbReference>
<evidence type="ECO:0000313" key="5">
    <source>
        <dbReference type="Proteomes" id="UP001162001"/>
    </source>
</evidence>
<keyword evidence="5" id="KW-1185">Reference proteome</keyword>
<evidence type="ECO:0000256" key="1">
    <source>
        <dbReference type="ARBA" id="ARBA00022679"/>
    </source>
</evidence>
<dbReference type="GO" id="GO:0004596">
    <property type="term" value="F:protein-N-terminal amino-acid acetyltransferase activity"/>
    <property type="evidence" value="ECO:0007669"/>
    <property type="project" value="InterPro"/>
</dbReference>
<evidence type="ECO:0000259" key="3">
    <source>
        <dbReference type="PROSITE" id="PS51186"/>
    </source>
</evidence>
<protein>
    <submittedName>
        <fullName evidence="4">Ribosomal RNA methyltransferase FtsJ domain protein</fullName>
    </submittedName>
</protein>
<name>A0A7D3UWC4_9VIRU</name>
<dbReference type="GO" id="GO:0008168">
    <property type="term" value="F:methyltransferase activity"/>
    <property type="evidence" value="ECO:0007669"/>
    <property type="project" value="UniProtKB-KW"/>
</dbReference>
<reference evidence="4 5" key="1">
    <citation type="submission" date="2020-04" db="EMBL/GenBank/DDBJ databases">
        <title>Advantages and limits of metagenomic assembly and binning of a giant virus.</title>
        <authorList>
            <person name="Schulz F."/>
            <person name="Andreani J."/>
            <person name="Francis R."/>
            <person name="Boudjemaa H."/>
            <person name="Bou Khalil J.Y."/>
            <person name="Lee J."/>
            <person name="La Scola B."/>
            <person name="Woyke T."/>
        </authorList>
    </citation>
    <scope>NUCLEOTIDE SEQUENCE [LARGE SCALE GENOMIC DNA]</scope>
    <source>
        <strain evidence="4 5">FV1/VV64</strain>
    </source>
</reference>
<dbReference type="SUPFAM" id="SSF55729">
    <property type="entry name" value="Acyl-CoA N-acyltransferases (Nat)"/>
    <property type="match status" value="1"/>
</dbReference>
<gene>
    <name evidence="4" type="ORF">Fadolivirus_1_1276</name>
</gene>
<dbReference type="InterPro" id="IPR000182">
    <property type="entry name" value="GNAT_dom"/>
</dbReference>
<feature type="domain" description="N-acetyltransferase" evidence="3">
    <location>
        <begin position="3"/>
        <end position="139"/>
    </location>
</feature>
<dbReference type="PROSITE" id="PS51186">
    <property type="entry name" value="GNAT"/>
    <property type="match status" value="1"/>
</dbReference>
<keyword evidence="4" id="KW-0489">Methyltransferase</keyword>
<sequence>MKIIIRPTKFHDITQMMEVNENSLPENYNREFWSQKFHEGKTHSFVAIGLGKVIGYIFCDDQSIISFAIDEMYRGKGIGKQLIHHCLNTYKSPVRLHVRVNNFTALKLYRSLGFTEAETLKDYYVEPVEDAYLMEWKPAGVRYLEHHKMNIK</sequence>
<dbReference type="Pfam" id="PF00583">
    <property type="entry name" value="Acetyltransf_1"/>
    <property type="match status" value="1"/>
</dbReference>
<keyword evidence="2" id="KW-0012">Acyltransferase</keyword>
<dbReference type="GO" id="GO:0032259">
    <property type="term" value="P:methylation"/>
    <property type="evidence" value="ECO:0007669"/>
    <property type="project" value="UniProtKB-KW"/>
</dbReference>
<accession>A0A7D3UWC4</accession>
<dbReference type="InterPro" id="IPR045047">
    <property type="entry name" value="Ard1-like"/>
</dbReference>